<dbReference type="SMART" id="SM00448">
    <property type="entry name" value="REC"/>
    <property type="match status" value="1"/>
</dbReference>
<evidence type="ECO:0000313" key="8">
    <source>
        <dbReference type="Proteomes" id="UP000244441"/>
    </source>
</evidence>
<dbReference type="GO" id="GO:0000160">
    <property type="term" value="P:phosphorelay signal transduction system"/>
    <property type="evidence" value="ECO:0007669"/>
    <property type="project" value="InterPro"/>
</dbReference>
<dbReference type="Gene3D" id="3.30.70.270">
    <property type="match status" value="1"/>
</dbReference>
<name>A0A2S0VWF2_9ALTE</name>
<dbReference type="AlphaFoldDB" id="A0A2S0VWF2"/>
<dbReference type="EMBL" id="CP026604">
    <property type="protein sequence ID" value="AWB68549.1"/>
    <property type="molecule type" value="Genomic_DNA"/>
</dbReference>
<evidence type="ECO:0000256" key="4">
    <source>
        <dbReference type="PROSITE-ProRule" id="PRU00169"/>
    </source>
</evidence>
<dbReference type="InterPro" id="IPR029787">
    <property type="entry name" value="Nucleotide_cyclase"/>
</dbReference>
<evidence type="ECO:0000256" key="1">
    <source>
        <dbReference type="ARBA" id="ARBA00001946"/>
    </source>
</evidence>
<evidence type="ECO:0000313" key="7">
    <source>
        <dbReference type="EMBL" id="AWB68549.1"/>
    </source>
</evidence>
<dbReference type="Pfam" id="PF00990">
    <property type="entry name" value="GGDEF"/>
    <property type="match status" value="1"/>
</dbReference>
<dbReference type="InterPro" id="IPR001789">
    <property type="entry name" value="Sig_transdc_resp-reg_receiver"/>
</dbReference>
<dbReference type="GO" id="GO:0043709">
    <property type="term" value="P:cell adhesion involved in single-species biofilm formation"/>
    <property type="evidence" value="ECO:0007669"/>
    <property type="project" value="TreeGrafter"/>
</dbReference>
<dbReference type="RefSeq" id="WP_108604603.1">
    <property type="nucleotide sequence ID" value="NZ_CP026604.1"/>
</dbReference>
<dbReference type="NCBIfam" id="TIGR00254">
    <property type="entry name" value="GGDEF"/>
    <property type="match status" value="1"/>
</dbReference>
<protein>
    <recommendedName>
        <fullName evidence="2">diguanylate cyclase</fullName>
        <ecNumber evidence="2">2.7.7.65</ecNumber>
    </recommendedName>
</protein>
<gene>
    <name evidence="7" type="ORF">C2869_20035</name>
</gene>
<feature type="domain" description="Response regulatory" evidence="5">
    <location>
        <begin position="19"/>
        <end position="134"/>
    </location>
</feature>
<evidence type="ECO:0000256" key="2">
    <source>
        <dbReference type="ARBA" id="ARBA00012528"/>
    </source>
</evidence>
<keyword evidence="4" id="KW-0597">Phosphoprotein</keyword>
<dbReference type="PROSITE" id="PS50887">
    <property type="entry name" value="GGDEF"/>
    <property type="match status" value="1"/>
</dbReference>
<proteinExistence type="predicted"/>
<comment type="cofactor">
    <cofactor evidence="1">
        <name>Mg(2+)</name>
        <dbReference type="ChEBI" id="CHEBI:18420"/>
    </cofactor>
</comment>
<dbReference type="EC" id="2.7.7.65" evidence="2"/>
<dbReference type="InterPro" id="IPR043128">
    <property type="entry name" value="Rev_trsase/Diguanyl_cyclase"/>
</dbReference>
<dbReference type="PANTHER" id="PTHR45138:SF9">
    <property type="entry name" value="DIGUANYLATE CYCLASE DGCM-RELATED"/>
    <property type="match status" value="1"/>
</dbReference>
<organism evidence="7 8">
    <name type="scientific">Saccharobesus litoralis</name>
    <dbReference type="NCBI Taxonomy" id="2172099"/>
    <lineage>
        <taxon>Bacteria</taxon>
        <taxon>Pseudomonadati</taxon>
        <taxon>Pseudomonadota</taxon>
        <taxon>Gammaproteobacteria</taxon>
        <taxon>Alteromonadales</taxon>
        <taxon>Alteromonadaceae</taxon>
        <taxon>Saccharobesus</taxon>
    </lineage>
</organism>
<dbReference type="Gene3D" id="3.40.50.2300">
    <property type="match status" value="1"/>
</dbReference>
<dbReference type="KEGG" id="cate:C2869_20035"/>
<feature type="domain" description="GGDEF" evidence="6">
    <location>
        <begin position="177"/>
        <end position="314"/>
    </location>
</feature>
<dbReference type="Proteomes" id="UP000244441">
    <property type="component" value="Chromosome"/>
</dbReference>
<feature type="modified residue" description="4-aspartylphosphate" evidence="4">
    <location>
        <position position="67"/>
    </location>
</feature>
<dbReference type="Pfam" id="PF00072">
    <property type="entry name" value="Response_reg"/>
    <property type="match status" value="1"/>
</dbReference>
<dbReference type="SUPFAM" id="SSF55073">
    <property type="entry name" value="Nucleotide cyclase"/>
    <property type="match status" value="1"/>
</dbReference>
<dbReference type="SMART" id="SM00267">
    <property type="entry name" value="GGDEF"/>
    <property type="match status" value="1"/>
</dbReference>
<dbReference type="OrthoDB" id="9812260at2"/>
<accession>A0A2S0VWF2</accession>
<dbReference type="CDD" id="cd01949">
    <property type="entry name" value="GGDEF"/>
    <property type="match status" value="1"/>
</dbReference>
<dbReference type="InterPro" id="IPR000160">
    <property type="entry name" value="GGDEF_dom"/>
</dbReference>
<dbReference type="GO" id="GO:0005886">
    <property type="term" value="C:plasma membrane"/>
    <property type="evidence" value="ECO:0007669"/>
    <property type="project" value="TreeGrafter"/>
</dbReference>
<dbReference type="InterPro" id="IPR011006">
    <property type="entry name" value="CheY-like_superfamily"/>
</dbReference>
<dbReference type="GO" id="GO:1902201">
    <property type="term" value="P:negative regulation of bacterial-type flagellum-dependent cell motility"/>
    <property type="evidence" value="ECO:0007669"/>
    <property type="project" value="TreeGrafter"/>
</dbReference>
<dbReference type="PROSITE" id="PS50110">
    <property type="entry name" value="RESPONSE_REGULATORY"/>
    <property type="match status" value="1"/>
</dbReference>
<comment type="catalytic activity">
    <reaction evidence="3">
        <text>2 GTP = 3',3'-c-di-GMP + 2 diphosphate</text>
        <dbReference type="Rhea" id="RHEA:24898"/>
        <dbReference type="ChEBI" id="CHEBI:33019"/>
        <dbReference type="ChEBI" id="CHEBI:37565"/>
        <dbReference type="ChEBI" id="CHEBI:58805"/>
        <dbReference type="EC" id="2.7.7.65"/>
    </reaction>
</comment>
<dbReference type="PANTHER" id="PTHR45138">
    <property type="entry name" value="REGULATORY COMPONENTS OF SENSORY TRANSDUCTION SYSTEM"/>
    <property type="match status" value="1"/>
</dbReference>
<dbReference type="InterPro" id="IPR050469">
    <property type="entry name" value="Diguanylate_Cyclase"/>
</dbReference>
<evidence type="ECO:0000259" key="5">
    <source>
        <dbReference type="PROSITE" id="PS50110"/>
    </source>
</evidence>
<reference evidence="7 8" key="1">
    <citation type="submission" date="2018-01" db="EMBL/GenBank/DDBJ databases">
        <title>Genome sequence of a Cantenovulum-like bacteria.</title>
        <authorList>
            <person name="Tan W.R."/>
            <person name="Lau N.-S."/>
            <person name="Go F."/>
            <person name="Amirul A.-A.A."/>
        </authorList>
    </citation>
    <scope>NUCLEOTIDE SEQUENCE [LARGE SCALE GENOMIC DNA]</scope>
    <source>
        <strain evidence="7 8">CCB-QB4</strain>
    </source>
</reference>
<dbReference type="FunFam" id="3.30.70.270:FF:000001">
    <property type="entry name" value="Diguanylate cyclase domain protein"/>
    <property type="match status" value="1"/>
</dbReference>
<evidence type="ECO:0000259" key="6">
    <source>
        <dbReference type="PROSITE" id="PS50887"/>
    </source>
</evidence>
<dbReference type="SUPFAM" id="SSF52172">
    <property type="entry name" value="CheY-like"/>
    <property type="match status" value="1"/>
</dbReference>
<dbReference type="GO" id="GO:0052621">
    <property type="term" value="F:diguanylate cyclase activity"/>
    <property type="evidence" value="ECO:0007669"/>
    <property type="project" value="UniProtKB-EC"/>
</dbReference>
<evidence type="ECO:0000256" key="3">
    <source>
        <dbReference type="ARBA" id="ARBA00034247"/>
    </source>
</evidence>
<keyword evidence="8" id="KW-1185">Reference proteome</keyword>
<sequence length="316" mass="36070">MDSSSHQFNPRRTSDKAHTILCIDDESANLKVLSSIFRDHYTVILTKNAEQGYQKALEIIPDLILLDVVMPDENGFELIKKIKASHALAHIPVIFITGLHGEDDEAKGLKLGACDYIHKPFSHSIIFARVNTHLEIVRQRKLLEKFANFDSLTELPNRRKWQTDSHAVWQNAMINQQKINIGVVDVDHFKKYNDFYGHVKGDIVLRKISNAVKRALYQYDGCIYRCGGEEFYFYFPENTQILNEDVLATCQQAVNDLAIPHQTSPVQPYLTISIGAVNHQPCPNSQLLEVIDAADRLLYQAKHNGRNRYAYGNYSI</sequence>